<dbReference type="EMBL" id="LYPC01000012">
    <property type="protein sequence ID" value="OCT15989.1"/>
    <property type="molecule type" value="Genomic_DNA"/>
</dbReference>
<dbReference type="PANTHER" id="PTHR22550">
    <property type="entry name" value="SPORE GERMINATION PROTEIN"/>
    <property type="match status" value="1"/>
</dbReference>
<evidence type="ECO:0000313" key="5">
    <source>
        <dbReference type="Proteomes" id="UP000093309"/>
    </source>
</evidence>
<feature type="transmembrane region" description="Helical" evidence="3">
    <location>
        <begin position="397"/>
        <end position="424"/>
    </location>
</feature>
<name>A0A1C1A624_9BACL</name>
<feature type="transmembrane region" description="Helical" evidence="3">
    <location>
        <begin position="366"/>
        <end position="385"/>
    </location>
</feature>
<dbReference type="STRING" id="512399.A8709_10240"/>
<evidence type="ECO:0000256" key="3">
    <source>
        <dbReference type="SAM" id="Phobius"/>
    </source>
</evidence>
<dbReference type="GO" id="GO:0009847">
    <property type="term" value="P:spore germination"/>
    <property type="evidence" value="ECO:0007669"/>
    <property type="project" value="InterPro"/>
</dbReference>
<evidence type="ECO:0000256" key="2">
    <source>
        <dbReference type="ARBA" id="ARBA00023136"/>
    </source>
</evidence>
<dbReference type="PIRSF" id="PIRSF005690">
    <property type="entry name" value="GerBA"/>
    <property type="match status" value="1"/>
</dbReference>
<dbReference type="AlphaFoldDB" id="A0A1C1A624"/>
<dbReference type="GO" id="GO:0016020">
    <property type="term" value="C:membrane"/>
    <property type="evidence" value="ECO:0007669"/>
    <property type="project" value="InterPro"/>
</dbReference>
<proteinExistence type="inferred from homology"/>
<accession>A0A1C1A624</accession>
<reference evidence="5" key="1">
    <citation type="submission" date="2016-05" db="EMBL/GenBank/DDBJ databases">
        <title>Paenibacillus oryzae. sp. nov., isolated from the rice root.</title>
        <authorList>
            <person name="Zhang J."/>
            <person name="Zhang X."/>
        </authorList>
    </citation>
    <scope>NUCLEOTIDE SEQUENCE [LARGE SCALE GENOMIC DNA]</scope>
    <source>
        <strain evidence="5">KCTC13222</strain>
    </source>
</reference>
<dbReference type="RefSeq" id="WP_065851492.1">
    <property type="nucleotide sequence ID" value="NZ_LYPC01000012.1"/>
</dbReference>
<keyword evidence="2 3" id="KW-0472">Membrane</keyword>
<keyword evidence="3" id="KW-1133">Transmembrane helix</keyword>
<dbReference type="InterPro" id="IPR050768">
    <property type="entry name" value="UPF0353/GerABKA_families"/>
</dbReference>
<feature type="transmembrane region" description="Helical" evidence="3">
    <location>
        <begin position="316"/>
        <end position="334"/>
    </location>
</feature>
<dbReference type="OrthoDB" id="1726708at2"/>
<comment type="caution">
    <text evidence="4">The sequence shown here is derived from an EMBL/GenBank/DDBJ whole genome shotgun (WGS) entry which is preliminary data.</text>
</comment>
<protein>
    <submittedName>
        <fullName evidence="4">Spore gernimation protein GerA</fullName>
    </submittedName>
</protein>
<keyword evidence="3" id="KW-0812">Transmembrane</keyword>
<dbReference type="InterPro" id="IPR004995">
    <property type="entry name" value="Spore_Ger"/>
</dbReference>
<gene>
    <name evidence="4" type="ORF">A8709_10240</name>
</gene>
<feature type="transmembrane region" description="Helical" evidence="3">
    <location>
        <begin position="274"/>
        <end position="296"/>
    </location>
</feature>
<evidence type="ECO:0000256" key="1">
    <source>
        <dbReference type="ARBA" id="ARBA00005278"/>
    </source>
</evidence>
<evidence type="ECO:0000313" key="4">
    <source>
        <dbReference type="EMBL" id="OCT15989.1"/>
    </source>
</evidence>
<organism evidence="4 5">
    <name type="scientific">Paenibacillus pectinilyticus</name>
    <dbReference type="NCBI Taxonomy" id="512399"/>
    <lineage>
        <taxon>Bacteria</taxon>
        <taxon>Bacillati</taxon>
        <taxon>Bacillota</taxon>
        <taxon>Bacilli</taxon>
        <taxon>Bacillales</taxon>
        <taxon>Paenibacillaceae</taxon>
        <taxon>Paenibacillus</taxon>
    </lineage>
</organism>
<sequence length="476" mass="53582">MTITPSLQNTFVLLKEAFSSSTDLKMKTMKFPHCEYGLFYLDTMIDTTVFQDHIVKPLTERPDITVEEVITLRVIEKSETFQEVVNAIVQGKTVLQKEGECVLYLLGTELQKERSINIPTKERVLRGSNEAFIENLDTNINMVRKNAPSANLVVKYFTLGRVSKTRVAVVSIKGIANPDVVTMIERRLQQIDIDYLEAPGFIQEFIQDKRFCLFPQVLTTERPDRTRAYLMEGKTAIFTEGSPDVTLMPVSFWAFFQSPDDYQINWFFGSIFRLLRICCFFIAIGLPGLYISLASFQSYVLPLNVALTFQGALKYIALQPVVETVLMLIALEILREATVRLANPIAQAIGVVGGIVIGTAVVQSNLVSNTAVIVASFTGLASFIIPSYEMSSSVRVINYPVIFLSSIFGMVGFVFSLFCLLVYLCRMNTMGLPYFYPALFGSEAKDTLIRAPIWKLRERPKEAAPLNRLRLRKPKG</sequence>
<keyword evidence="5" id="KW-1185">Reference proteome</keyword>
<dbReference type="PANTHER" id="PTHR22550:SF5">
    <property type="entry name" value="LEUCINE ZIPPER PROTEIN 4"/>
    <property type="match status" value="1"/>
</dbReference>
<dbReference type="Proteomes" id="UP000093309">
    <property type="component" value="Unassembled WGS sequence"/>
</dbReference>
<comment type="similarity">
    <text evidence="1">Belongs to the GerABKA family.</text>
</comment>
<dbReference type="Pfam" id="PF03323">
    <property type="entry name" value="GerA"/>
    <property type="match status" value="1"/>
</dbReference>